<name>A0A3N0B3B4_9ACTN</name>
<dbReference type="Proteomes" id="UP000269591">
    <property type="component" value="Unassembled WGS sequence"/>
</dbReference>
<dbReference type="AlphaFoldDB" id="A0A3N0B3B4"/>
<dbReference type="EMBL" id="QIBX01000003">
    <property type="protein sequence ID" value="RNL41076.1"/>
    <property type="molecule type" value="Genomic_DNA"/>
</dbReference>
<accession>A0A3N0B3B4</accession>
<comment type="caution">
    <text evidence="1">The sequence shown here is derived from an EMBL/GenBank/DDBJ whole genome shotgun (WGS) entry which is preliminary data.</text>
</comment>
<evidence type="ECO:0000313" key="1">
    <source>
        <dbReference type="EMBL" id="RNL41076.1"/>
    </source>
</evidence>
<organism evidence="1 2">
    <name type="scientific">Slackia equolifaciens</name>
    <dbReference type="NCBI Taxonomy" id="498718"/>
    <lineage>
        <taxon>Bacteria</taxon>
        <taxon>Bacillati</taxon>
        <taxon>Actinomycetota</taxon>
        <taxon>Coriobacteriia</taxon>
        <taxon>Eggerthellales</taxon>
        <taxon>Eggerthellaceae</taxon>
        <taxon>Slackia</taxon>
    </lineage>
</organism>
<protein>
    <submittedName>
        <fullName evidence="1">Uncharacterized protein</fullName>
    </submittedName>
</protein>
<sequence length="64" mass="7245">MRIALKVRHAINAPSAQCEPRLQILVSPVQDPVRLRADGAFLRLNMKKLCARSLTMLFQEISLD</sequence>
<evidence type="ECO:0000313" key="2">
    <source>
        <dbReference type="Proteomes" id="UP000269591"/>
    </source>
</evidence>
<gene>
    <name evidence="1" type="ORF">DMP06_03530</name>
</gene>
<proteinExistence type="predicted"/>
<reference evidence="2" key="1">
    <citation type="submission" date="2018-05" db="EMBL/GenBank/DDBJ databases">
        <title>Genome Sequencing of selected type strains of the family Eggerthellaceae.</title>
        <authorList>
            <person name="Danylec N."/>
            <person name="Stoll D.A."/>
            <person name="Doetsch A."/>
            <person name="Huch M."/>
        </authorList>
    </citation>
    <scope>NUCLEOTIDE SEQUENCE [LARGE SCALE GENOMIC DNA]</scope>
    <source>
        <strain evidence="2">DSM 24851</strain>
    </source>
</reference>
<keyword evidence="2" id="KW-1185">Reference proteome</keyword>